<accession>A0A7H9BLJ6</accession>
<keyword evidence="3" id="KW-1185">Reference proteome</keyword>
<reference evidence="2 3" key="1">
    <citation type="submission" date="2020-07" db="EMBL/GenBank/DDBJ databases">
        <title>Complete genome sequence of Chitinibacter sp. 2T18.</title>
        <authorList>
            <person name="Bae J.-W."/>
            <person name="Choi J.-W."/>
        </authorList>
    </citation>
    <scope>NUCLEOTIDE SEQUENCE [LARGE SCALE GENOMIC DNA]</scope>
    <source>
        <strain evidence="2 3">2T18</strain>
    </source>
</reference>
<sequence>MVRFLMAILGVLLSLGAHAEVLVAVPQDVLNDYQRLVAERKVEDIRDYRGAGSRRDTVEVILFQQALRLGGYQQRIQFVPVDSYQRNLVEVENGRVLATATTVWAADVKDSAAKKSNAMIQDGEYVVGFYVAASNRALQSADLKRLQTLSAVSNQNWKNDLAVLDSLDIRRIQTAPTFPMIAKMVAAGHGDFTLASFKSAPDMRYEIDGVRLLPVRGLKVAMPGSRHFLVAPSPEGERLRAALDKGIMQLRQEGRIRRAYTDAGFFNSKVESWRLLNQK</sequence>
<evidence type="ECO:0000313" key="2">
    <source>
        <dbReference type="EMBL" id="QLG89319.1"/>
    </source>
</evidence>
<keyword evidence="1" id="KW-0732">Signal</keyword>
<proteinExistence type="predicted"/>
<evidence type="ECO:0000313" key="3">
    <source>
        <dbReference type="Proteomes" id="UP000509597"/>
    </source>
</evidence>
<gene>
    <name evidence="2" type="ORF">HQ393_14290</name>
</gene>
<dbReference type="Proteomes" id="UP000509597">
    <property type="component" value="Chromosome"/>
</dbReference>
<dbReference type="RefSeq" id="WP_179355846.1">
    <property type="nucleotide sequence ID" value="NZ_CP058627.1"/>
</dbReference>
<organism evidence="2 3">
    <name type="scientific">Chitinibacter bivalviorum</name>
    <dbReference type="NCBI Taxonomy" id="2739434"/>
    <lineage>
        <taxon>Bacteria</taxon>
        <taxon>Pseudomonadati</taxon>
        <taxon>Pseudomonadota</taxon>
        <taxon>Betaproteobacteria</taxon>
        <taxon>Neisseriales</taxon>
        <taxon>Chitinibacteraceae</taxon>
        <taxon>Chitinibacter</taxon>
    </lineage>
</organism>
<dbReference type="SUPFAM" id="SSF53850">
    <property type="entry name" value="Periplasmic binding protein-like II"/>
    <property type="match status" value="1"/>
</dbReference>
<protein>
    <recommendedName>
        <fullName evidence="4">Transporter substrate-binding domain-containing protein</fullName>
    </recommendedName>
</protein>
<evidence type="ECO:0008006" key="4">
    <source>
        <dbReference type="Google" id="ProtNLM"/>
    </source>
</evidence>
<dbReference type="AlphaFoldDB" id="A0A7H9BLJ6"/>
<dbReference type="KEGG" id="chiz:HQ393_14290"/>
<name>A0A7H9BLJ6_9NEIS</name>
<evidence type="ECO:0000256" key="1">
    <source>
        <dbReference type="SAM" id="SignalP"/>
    </source>
</evidence>
<dbReference type="EMBL" id="CP058627">
    <property type="protein sequence ID" value="QLG89319.1"/>
    <property type="molecule type" value="Genomic_DNA"/>
</dbReference>
<feature type="chain" id="PRO_5028952900" description="Transporter substrate-binding domain-containing protein" evidence="1">
    <location>
        <begin position="20"/>
        <end position="279"/>
    </location>
</feature>
<feature type="signal peptide" evidence="1">
    <location>
        <begin position="1"/>
        <end position="19"/>
    </location>
</feature>